<organism evidence="5">
    <name type="scientific">hydrothermal vent metagenome</name>
    <dbReference type="NCBI Taxonomy" id="652676"/>
    <lineage>
        <taxon>unclassified sequences</taxon>
        <taxon>metagenomes</taxon>
        <taxon>ecological metagenomes</taxon>
    </lineage>
</organism>
<dbReference type="PANTHER" id="PTHR11707">
    <property type="entry name" value="L-ASPARAGINASE"/>
    <property type="match status" value="1"/>
</dbReference>
<dbReference type="GO" id="GO:0004067">
    <property type="term" value="F:asparaginase activity"/>
    <property type="evidence" value="ECO:0007669"/>
    <property type="project" value="UniProtKB-EC"/>
</dbReference>
<evidence type="ECO:0000256" key="2">
    <source>
        <dbReference type="ARBA" id="ARBA00022801"/>
    </source>
</evidence>
<dbReference type="SUPFAM" id="SSF53774">
    <property type="entry name" value="Glutaminase/Asparaginase"/>
    <property type="match status" value="1"/>
</dbReference>
<name>A0A3B0T3E9_9ZZZZ</name>
<accession>A0A3B0T3E9</accession>
<dbReference type="PRINTS" id="PR00139">
    <property type="entry name" value="ASNGLNASE"/>
</dbReference>
<dbReference type="EC" id="3.5.1.1" evidence="5"/>
<dbReference type="GO" id="GO:0006528">
    <property type="term" value="P:asparagine metabolic process"/>
    <property type="evidence" value="ECO:0007669"/>
    <property type="project" value="InterPro"/>
</dbReference>
<dbReference type="PIRSF" id="PIRSF500176">
    <property type="entry name" value="L_ASNase"/>
    <property type="match status" value="1"/>
</dbReference>
<dbReference type="Gene3D" id="3.40.50.1170">
    <property type="entry name" value="L-asparaginase, N-terminal domain"/>
    <property type="match status" value="1"/>
</dbReference>
<evidence type="ECO:0000313" key="5">
    <source>
        <dbReference type="EMBL" id="VAW03354.1"/>
    </source>
</evidence>
<evidence type="ECO:0000259" key="3">
    <source>
        <dbReference type="Pfam" id="PF00710"/>
    </source>
</evidence>
<sequence length="315" mass="33003">MKAASAQRPSSGVVPALDADALCRAVPGLDRLARLTTRTDGMIASGNLTLQHGFDLATEIKTAADNNAADGFVIIQGTDTLEEMAFLLDCLLDIELPVVVTGAMRPPAVAGADGPANILAAVSCAADRSTGLAGVVVVMNDDIHSAAFVTKAHTGNIAAFRSPDGGPLGRVVEGKVQLFSIPVQGPKISIPKQKNMPRTALVKATLGDDGHLLGLLENSDCQGLVIEAFGAGHLPEAYLDILDRLTRKMPVILSSRVGAGHIFRHTYGYPGAEIDLIRRGLIPSGRLDGPKARILLTLMIMSGAGRDEIKKAFAY</sequence>
<dbReference type="InterPro" id="IPR004550">
    <property type="entry name" value="AsnASE_II"/>
</dbReference>
<keyword evidence="2 5" id="KW-0378">Hydrolase</keyword>
<dbReference type="InterPro" id="IPR006034">
    <property type="entry name" value="Asparaginase/glutaminase-like"/>
</dbReference>
<protein>
    <submittedName>
        <fullName evidence="5">L-asparaginase</fullName>
        <ecNumber evidence="5">3.5.1.1</ecNumber>
    </submittedName>
</protein>
<dbReference type="CDD" id="cd08964">
    <property type="entry name" value="L-asparaginase_II"/>
    <property type="match status" value="1"/>
</dbReference>
<dbReference type="InterPro" id="IPR040919">
    <property type="entry name" value="Asparaginase_C"/>
</dbReference>
<proteinExistence type="inferred from homology"/>
<dbReference type="InterPro" id="IPR036152">
    <property type="entry name" value="Asp/glu_Ase-like_sf"/>
</dbReference>
<dbReference type="PROSITE" id="PS51732">
    <property type="entry name" value="ASN_GLN_ASE_3"/>
    <property type="match status" value="1"/>
</dbReference>
<dbReference type="Gene3D" id="3.40.50.40">
    <property type="match status" value="1"/>
</dbReference>
<dbReference type="PANTHER" id="PTHR11707:SF28">
    <property type="entry name" value="60 KDA LYSOPHOSPHOLIPASE"/>
    <property type="match status" value="1"/>
</dbReference>
<gene>
    <name evidence="5" type="ORF">MNBD_ALPHA01-1723</name>
</gene>
<dbReference type="EMBL" id="UOEJ01000170">
    <property type="protein sequence ID" value="VAW03354.1"/>
    <property type="molecule type" value="Genomic_DNA"/>
</dbReference>
<feature type="domain" description="Asparaginase/glutaminase C-terminal" evidence="4">
    <location>
        <begin position="200"/>
        <end position="313"/>
    </location>
</feature>
<dbReference type="Pfam" id="PF17763">
    <property type="entry name" value="Asparaginase_C"/>
    <property type="match status" value="1"/>
</dbReference>
<evidence type="ECO:0000259" key="4">
    <source>
        <dbReference type="Pfam" id="PF17763"/>
    </source>
</evidence>
<dbReference type="PIRSF" id="PIRSF001220">
    <property type="entry name" value="L-ASNase_gatD"/>
    <property type="match status" value="1"/>
</dbReference>
<reference evidence="5" key="1">
    <citation type="submission" date="2018-06" db="EMBL/GenBank/DDBJ databases">
        <authorList>
            <person name="Zhirakovskaya E."/>
        </authorList>
    </citation>
    <scope>NUCLEOTIDE SEQUENCE</scope>
</reference>
<dbReference type="InterPro" id="IPR027473">
    <property type="entry name" value="L-asparaginase_C"/>
</dbReference>
<dbReference type="InterPro" id="IPR037152">
    <property type="entry name" value="L-asparaginase_N_sf"/>
</dbReference>
<dbReference type="SMART" id="SM00870">
    <property type="entry name" value="Asparaginase"/>
    <property type="match status" value="1"/>
</dbReference>
<dbReference type="Pfam" id="PF00710">
    <property type="entry name" value="Asparaginase"/>
    <property type="match status" value="1"/>
</dbReference>
<dbReference type="AlphaFoldDB" id="A0A3B0T3E9"/>
<dbReference type="InterPro" id="IPR027474">
    <property type="entry name" value="L-asparaginase_N"/>
</dbReference>
<feature type="domain" description="L-asparaginase N-terminal" evidence="3">
    <location>
        <begin position="6"/>
        <end position="180"/>
    </location>
</feature>
<comment type="similarity">
    <text evidence="1">Belongs to the asparaginase 1 family.</text>
</comment>
<evidence type="ECO:0000256" key="1">
    <source>
        <dbReference type="ARBA" id="ARBA00010518"/>
    </source>
</evidence>